<reference evidence="3" key="1">
    <citation type="journal article" date="2013" name="Nat. Genet.">
        <title>The duck genome and transcriptome provide insight into an avian influenza virus reservoir species.</title>
        <authorList>
            <person name="Huang Y."/>
            <person name="Li Y."/>
            <person name="Burt D.W."/>
            <person name="Chen H."/>
            <person name="Zhang Y."/>
            <person name="Qian W."/>
            <person name="Kim H."/>
            <person name="Gan S."/>
            <person name="Zhao Y."/>
            <person name="Li J."/>
            <person name="Yi K."/>
            <person name="Feng H."/>
            <person name="Zhu P."/>
            <person name="Li B."/>
            <person name="Liu Q."/>
            <person name="Fairley S."/>
            <person name="Magor K.E."/>
            <person name="Du Z."/>
            <person name="Hu X."/>
            <person name="Goodman L."/>
            <person name="Tafer H."/>
            <person name="Vignal A."/>
            <person name="Lee T."/>
            <person name="Kim K.W."/>
            <person name="Sheng Z."/>
            <person name="An Y."/>
            <person name="Searle S."/>
            <person name="Herrero J."/>
            <person name="Groenen M.A."/>
            <person name="Crooijmans R.P."/>
            <person name="Faraut T."/>
            <person name="Cai Q."/>
            <person name="Webster R.G."/>
            <person name="Aldridge J.R."/>
            <person name="Warren W.C."/>
            <person name="Bartschat S."/>
            <person name="Kehr S."/>
            <person name="Marz M."/>
            <person name="Stadler P.F."/>
            <person name="Smith J."/>
            <person name="Kraus R.H."/>
            <person name="Zhao Y."/>
            <person name="Ren L."/>
            <person name="Fei J."/>
            <person name="Morisson M."/>
            <person name="Kaiser P."/>
            <person name="Griffin D.K."/>
            <person name="Rao M."/>
            <person name="Pitel F."/>
            <person name="Wang J."/>
            <person name="Li N."/>
        </authorList>
    </citation>
    <scope>NUCLEOTIDE SEQUENCE [LARGE SCALE GENOMIC DNA]</scope>
</reference>
<dbReference type="AlphaFoldDB" id="R0L0N7"/>
<evidence type="ECO:0000313" key="2">
    <source>
        <dbReference type="EMBL" id="EOA94984.1"/>
    </source>
</evidence>
<evidence type="ECO:0000256" key="1">
    <source>
        <dbReference type="SAM" id="MobiDB-lite"/>
    </source>
</evidence>
<feature type="compositionally biased region" description="Basic and acidic residues" evidence="1">
    <location>
        <begin position="210"/>
        <end position="225"/>
    </location>
</feature>
<sequence>MAFQTWRLSRTGRNNEDKRKLLLYAQGRRSTCMQSHVLEQKQVILTKNWLLQHPRGLLSGVYRSDRVSLTRILHSRETFHGLLVNSNLAKSSVLKLHRLRTGTQNEMAARLLRCSQSFPPQKGPISSTSLHRQGGPTPPRRFQEAAANTLVLRPKTVPNTLATRTEVTRDGYRHRRRSHLVTTFQAAVRTLPSEHKWDAFHRPGAAVPTGRDKSPAPEERAEEGVRTSAESTGGCFGQLHRLKQRARLFSSSGFTSSATSELLHAFHALSSTEDWRRECQAALGTVASTAMMKLAFTECEMRLAISKYTKQIPSGEHNTEKNKATFSPLFPSPMFQQ</sequence>
<keyword evidence="3" id="KW-1185">Reference proteome</keyword>
<evidence type="ECO:0000313" key="3">
    <source>
        <dbReference type="Proteomes" id="UP000296049"/>
    </source>
</evidence>
<organism evidence="2 3">
    <name type="scientific">Anas platyrhynchos</name>
    <name type="common">Mallard</name>
    <name type="synonym">Anas boschas</name>
    <dbReference type="NCBI Taxonomy" id="8839"/>
    <lineage>
        <taxon>Eukaryota</taxon>
        <taxon>Metazoa</taxon>
        <taxon>Chordata</taxon>
        <taxon>Craniata</taxon>
        <taxon>Vertebrata</taxon>
        <taxon>Euteleostomi</taxon>
        <taxon>Archelosauria</taxon>
        <taxon>Archosauria</taxon>
        <taxon>Dinosauria</taxon>
        <taxon>Saurischia</taxon>
        <taxon>Theropoda</taxon>
        <taxon>Coelurosauria</taxon>
        <taxon>Aves</taxon>
        <taxon>Neognathae</taxon>
        <taxon>Galloanserae</taxon>
        <taxon>Anseriformes</taxon>
        <taxon>Anatidae</taxon>
        <taxon>Anatinae</taxon>
        <taxon>Anas</taxon>
    </lineage>
</organism>
<feature type="compositionally biased region" description="Polar residues" evidence="1">
    <location>
        <begin position="119"/>
        <end position="131"/>
    </location>
</feature>
<dbReference type="EMBL" id="KB744477">
    <property type="protein sequence ID" value="EOA94984.1"/>
    <property type="molecule type" value="Genomic_DNA"/>
</dbReference>
<protein>
    <submittedName>
        <fullName evidence="2">Uncharacterized protein</fullName>
    </submittedName>
</protein>
<feature type="region of interest" description="Disordered" evidence="1">
    <location>
        <begin position="314"/>
        <end position="337"/>
    </location>
</feature>
<accession>R0L0N7</accession>
<feature type="region of interest" description="Disordered" evidence="1">
    <location>
        <begin position="119"/>
        <end position="140"/>
    </location>
</feature>
<gene>
    <name evidence="2" type="ORF">Anapl_07775</name>
</gene>
<feature type="region of interest" description="Disordered" evidence="1">
    <location>
        <begin position="201"/>
        <end position="232"/>
    </location>
</feature>
<name>R0L0N7_ANAPL</name>
<dbReference type="Proteomes" id="UP000296049">
    <property type="component" value="Unassembled WGS sequence"/>
</dbReference>
<proteinExistence type="predicted"/>